<gene>
    <name evidence="2" type="ORF">B0T26DRAFT_353030</name>
</gene>
<dbReference type="GeneID" id="85317835"/>
<evidence type="ECO:0000313" key="3">
    <source>
        <dbReference type="Proteomes" id="UP001172101"/>
    </source>
</evidence>
<name>A0AA40ABX6_9PEZI</name>
<dbReference type="Proteomes" id="UP001172101">
    <property type="component" value="Unassembled WGS sequence"/>
</dbReference>
<sequence>MAQLDVTKRRFLDRDRSAPSPHRAKFCPGSRALCGSNQNPTENTSSYHNAPALPNKPHSFPAGFPNPIQCGHGAPLKWQANGTALWALGREQCPLSPRFAIEAGVSPSSRITYLGQPTENPGSWSWSSLDLGKSLQCPSSTFFAGSHRAGPLYFVVFLGLLRSGALASRSTRRLAVAPALAACRDRHPAALYAVPGAYIPLPPNPGT</sequence>
<protein>
    <submittedName>
        <fullName evidence="2">Uncharacterized protein</fullName>
    </submittedName>
</protein>
<feature type="compositionally biased region" description="Basic and acidic residues" evidence="1">
    <location>
        <begin position="1"/>
        <end position="17"/>
    </location>
</feature>
<dbReference type="RefSeq" id="XP_060294364.1">
    <property type="nucleotide sequence ID" value="XM_060434565.1"/>
</dbReference>
<dbReference type="EMBL" id="JAUIRO010000005">
    <property type="protein sequence ID" value="KAK0713041.1"/>
    <property type="molecule type" value="Genomic_DNA"/>
</dbReference>
<organism evidence="2 3">
    <name type="scientific">Lasiosphaeria miniovina</name>
    <dbReference type="NCBI Taxonomy" id="1954250"/>
    <lineage>
        <taxon>Eukaryota</taxon>
        <taxon>Fungi</taxon>
        <taxon>Dikarya</taxon>
        <taxon>Ascomycota</taxon>
        <taxon>Pezizomycotina</taxon>
        <taxon>Sordariomycetes</taxon>
        <taxon>Sordariomycetidae</taxon>
        <taxon>Sordariales</taxon>
        <taxon>Lasiosphaeriaceae</taxon>
        <taxon>Lasiosphaeria</taxon>
    </lineage>
</organism>
<comment type="caution">
    <text evidence="2">The sequence shown here is derived from an EMBL/GenBank/DDBJ whole genome shotgun (WGS) entry which is preliminary data.</text>
</comment>
<keyword evidence="3" id="KW-1185">Reference proteome</keyword>
<evidence type="ECO:0000313" key="2">
    <source>
        <dbReference type="EMBL" id="KAK0713041.1"/>
    </source>
</evidence>
<evidence type="ECO:0000256" key="1">
    <source>
        <dbReference type="SAM" id="MobiDB-lite"/>
    </source>
</evidence>
<dbReference type="AlphaFoldDB" id="A0AA40ABX6"/>
<feature type="region of interest" description="Disordered" evidence="1">
    <location>
        <begin position="1"/>
        <end position="58"/>
    </location>
</feature>
<accession>A0AA40ABX6</accession>
<reference evidence="2" key="1">
    <citation type="submission" date="2023-06" db="EMBL/GenBank/DDBJ databases">
        <title>Genome-scale phylogeny and comparative genomics of the fungal order Sordariales.</title>
        <authorList>
            <consortium name="Lawrence Berkeley National Laboratory"/>
            <person name="Hensen N."/>
            <person name="Bonometti L."/>
            <person name="Westerberg I."/>
            <person name="Brannstrom I.O."/>
            <person name="Guillou S."/>
            <person name="Cros-Aarteil S."/>
            <person name="Calhoun S."/>
            <person name="Haridas S."/>
            <person name="Kuo A."/>
            <person name="Mondo S."/>
            <person name="Pangilinan J."/>
            <person name="Riley R."/>
            <person name="LaButti K."/>
            <person name="Andreopoulos B."/>
            <person name="Lipzen A."/>
            <person name="Chen C."/>
            <person name="Yanf M."/>
            <person name="Daum C."/>
            <person name="Ng V."/>
            <person name="Clum A."/>
            <person name="Steindorff A."/>
            <person name="Ohm R."/>
            <person name="Martin F."/>
            <person name="Silar P."/>
            <person name="Natvig D."/>
            <person name="Lalanne C."/>
            <person name="Gautier V."/>
            <person name="Ament-velasquez S.L."/>
            <person name="Kruys A."/>
            <person name="Hutchinson M.I."/>
            <person name="Powell A.J."/>
            <person name="Barry K."/>
            <person name="Miller A.N."/>
            <person name="Grigoriev I.V."/>
            <person name="Debuchy R."/>
            <person name="Gladieux P."/>
            <person name="Thoren M.H."/>
            <person name="Johannesson H."/>
        </authorList>
    </citation>
    <scope>NUCLEOTIDE SEQUENCE</scope>
    <source>
        <strain evidence="2">SMH2392-1A</strain>
    </source>
</reference>
<feature type="compositionally biased region" description="Polar residues" evidence="1">
    <location>
        <begin position="35"/>
        <end position="48"/>
    </location>
</feature>
<proteinExistence type="predicted"/>